<evidence type="ECO:0000256" key="5">
    <source>
        <dbReference type="ARBA" id="ARBA00022723"/>
    </source>
</evidence>
<comment type="caution">
    <text evidence="12">The sequence shown here is derived from an EMBL/GenBank/DDBJ whole genome shotgun (WGS) entry which is preliminary data.</text>
</comment>
<evidence type="ECO:0000256" key="11">
    <source>
        <dbReference type="SAM" id="Phobius"/>
    </source>
</evidence>
<sequence length="541" mass="60359">MDRLFPSVQLYILSGIVVGLSTVYFLKSRKSSNLPPGPPRKPIIGNALDFDSLRPWHRFAEWRDQYGDIVYAEALGKPMIILNTLEVTNDLLEKRASNFTNRPNLVVVGEMMRVNEGMAMLPYGPAWRKQRRLVNIGLSITAVKKYHLLQSQITAMFLQSLVERPRKYADELRLAAGRIVISVTYGLSAKTPDDLYITEAEECLGIVTRGSMPGAFMVDLIPALRHLPSWFPGVTFHKAGKEGREKIQRLVTRPFNYVKSQMEAGTARPSLALDCLENYESLNEKATSVEEKEHTIRWATGVMYAAGGETTYTTVLNFILACLDPFALYSRINTNAKPPGVKYPRVLKKAQAEYDSVIGGGRLPTIDDRASLPFISACVKEAARWHVALPIARETSEEEEYRGYYIPKNTIVIPNVWCMAQDTVSGIPTEDFAPERHMPEYVGDKVATDPTKFAFGFGRRVCPGRFLGENSVFLLIASIIATMDITPEQDAQGNDINPNPEYAGGLVAHPKPFPVKITPRSQNVSAMVADIVNSIEDFDKH</sequence>
<dbReference type="InterPro" id="IPR017972">
    <property type="entry name" value="Cyt_P450_CS"/>
</dbReference>
<comment type="cofactor">
    <cofactor evidence="1 9">
        <name>heme</name>
        <dbReference type="ChEBI" id="CHEBI:30413"/>
    </cofactor>
</comment>
<evidence type="ECO:0000256" key="4">
    <source>
        <dbReference type="ARBA" id="ARBA00022617"/>
    </source>
</evidence>
<protein>
    <recommendedName>
        <fullName evidence="14">Cytochrome P450</fullName>
    </recommendedName>
</protein>
<dbReference type="InterPro" id="IPR050364">
    <property type="entry name" value="Cytochrome_P450_fung"/>
</dbReference>
<evidence type="ECO:0000256" key="2">
    <source>
        <dbReference type="ARBA" id="ARBA00005179"/>
    </source>
</evidence>
<evidence type="ECO:0000256" key="9">
    <source>
        <dbReference type="PIRSR" id="PIRSR602401-1"/>
    </source>
</evidence>
<evidence type="ECO:0000256" key="7">
    <source>
        <dbReference type="ARBA" id="ARBA00023004"/>
    </source>
</evidence>
<keyword evidence="11" id="KW-0812">Transmembrane</keyword>
<dbReference type="PANTHER" id="PTHR46300">
    <property type="entry name" value="P450, PUTATIVE (EUROFUNG)-RELATED-RELATED"/>
    <property type="match status" value="1"/>
</dbReference>
<dbReference type="GO" id="GO:0016705">
    <property type="term" value="F:oxidoreductase activity, acting on paired donors, with incorporation or reduction of molecular oxygen"/>
    <property type="evidence" value="ECO:0007669"/>
    <property type="project" value="InterPro"/>
</dbReference>
<evidence type="ECO:0000256" key="1">
    <source>
        <dbReference type="ARBA" id="ARBA00001971"/>
    </source>
</evidence>
<keyword evidence="7 9" id="KW-0408">Iron</keyword>
<feature type="binding site" description="axial binding residue" evidence="9">
    <location>
        <position position="462"/>
    </location>
    <ligand>
        <name>heme</name>
        <dbReference type="ChEBI" id="CHEBI:30413"/>
    </ligand>
    <ligandPart>
        <name>Fe</name>
        <dbReference type="ChEBI" id="CHEBI:18248"/>
    </ligandPart>
</feature>
<keyword evidence="5 9" id="KW-0479">Metal-binding</keyword>
<evidence type="ECO:0000256" key="3">
    <source>
        <dbReference type="ARBA" id="ARBA00010617"/>
    </source>
</evidence>
<dbReference type="InterPro" id="IPR001128">
    <property type="entry name" value="Cyt_P450"/>
</dbReference>
<evidence type="ECO:0000313" key="13">
    <source>
        <dbReference type="Proteomes" id="UP001383192"/>
    </source>
</evidence>
<dbReference type="Proteomes" id="UP001383192">
    <property type="component" value="Unassembled WGS sequence"/>
</dbReference>
<dbReference type="Pfam" id="PF00067">
    <property type="entry name" value="p450"/>
    <property type="match status" value="2"/>
</dbReference>
<name>A0AAW0E5B1_9AGAR</name>
<keyword evidence="11" id="KW-0472">Membrane</keyword>
<accession>A0AAW0E5B1</accession>
<dbReference type="PRINTS" id="PR00463">
    <property type="entry name" value="EP450I"/>
</dbReference>
<dbReference type="GO" id="GO:0005506">
    <property type="term" value="F:iron ion binding"/>
    <property type="evidence" value="ECO:0007669"/>
    <property type="project" value="InterPro"/>
</dbReference>
<dbReference type="AlphaFoldDB" id="A0AAW0E5B1"/>
<keyword evidence="4 9" id="KW-0349">Heme</keyword>
<organism evidence="12 13">
    <name type="scientific">Paramarasmius palmivorus</name>
    <dbReference type="NCBI Taxonomy" id="297713"/>
    <lineage>
        <taxon>Eukaryota</taxon>
        <taxon>Fungi</taxon>
        <taxon>Dikarya</taxon>
        <taxon>Basidiomycota</taxon>
        <taxon>Agaricomycotina</taxon>
        <taxon>Agaricomycetes</taxon>
        <taxon>Agaricomycetidae</taxon>
        <taxon>Agaricales</taxon>
        <taxon>Marasmiineae</taxon>
        <taxon>Marasmiaceae</taxon>
        <taxon>Paramarasmius</taxon>
    </lineage>
</organism>
<dbReference type="SUPFAM" id="SSF48264">
    <property type="entry name" value="Cytochrome P450"/>
    <property type="match status" value="1"/>
</dbReference>
<dbReference type="PANTHER" id="PTHR46300:SF7">
    <property type="entry name" value="P450, PUTATIVE (EUROFUNG)-RELATED"/>
    <property type="match status" value="1"/>
</dbReference>
<dbReference type="EMBL" id="JAYKXP010000003">
    <property type="protein sequence ID" value="KAK7060428.1"/>
    <property type="molecule type" value="Genomic_DNA"/>
</dbReference>
<dbReference type="CDD" id="cd11065">
    <property type="entry name" value="CYP64-like"/>
    <property type="match status" value="1"/>
</dbReference>
<dbReference type="InterPro" id="IPR002401">
    <property type="entry name" value="Cyt_P450_E_grp-I"/>
</dbReference>
<evidence type="ECO:0008006" key="14">
    <source>
        <dbReference type="Google" id="ProtNLM"/>
    </source>
</evidence>
<comment type="pathway">
    <text evidence="2">Secondary metabolite biosynthesis.</text>
</comment>
<dbReference type="GO" id="GO:0004497">
    <property type="term" value="F:monooxygenase activity"/>
    <property type="evidence" value="ECO:0007669"/>
    <property type="project" value="UniProtKB-KW"/>
</dbReference>
<comment type="similarity">
    <text evidence="3 10">Belongs to the cytochrome P450 family.</text>
</comment>
<evidence type="ECO:0000256" key="8">
    <source>
        <dbReference type="ARBA" id="ARBA00023033"/>
    </source>
</evidence>
<dbReference type="Gene3D" id="1.10.630.10">
    <property type="entry name" value="Cytochrome P450"/>
    <property type="match status" value="1"/>
</dbReference>
<reference evidence="12 13" key="1">
    <citation type="submission" date="2024-01" db="EMBL/GenBank/DDBJ databases">
        <title>A draft genome for a cacao thread blight-causing isolate of Paramarasmius palmivorus.</title>
        <authorList>
            <person name="Baruah I.K."/>
            <person name="Bukari Y."/>
            <person name="Amoako-Attah I."/>
            <person name="Meinhardt L.W."/>
            <person name="Bailey B.A."/>
            <person name="Cohen S.P."/>
        </authorList>
    </citation>
    <scope>NUCLEOTIDE SEQUENCE [LARGE SCALE GENOMIC DNA]</scope>
    <source>
        <strain evidence="12 13">GH-12</strain>
    </source>
</reference>
<keyword evidence="6 10" id="KW-0560">Oxidoreductase</keyword>
<evidence type="ECO:0000256" key="10">
    <source>
        <dbReference type="RuleBase" id="RU000461"/>
    </source>
</evidence>
<keyword evidence="13" id="KW-1185">Reference proteome</keyword>
<evidence type="ECO:0000313" key="12">
    <source>
        <dbReference type="EMBL" id="KAK7060428.1"/>
    </source>
</evidence>
<feature type="transmembrane region" description="Helical" evidence="11">
    <location>
        <begin position="6"/>
        <end position="26"/>
    </location>
</feature>
<keyword evidence="8 10" id="KW-0503">Monooxygenase</keyword>
<dbReference type="InterPro" id="IPR036396">
    <property type="entry name" value="Cyt_P450_sf"/>
</dbReference>
<dbReference type="PROSITE" id="PS00086">
    <property type="entry name" value="CYTOCHROME_P450"/>
    <property type="match status" value="1"/>
</dbReference>
<gene>
    <name evidence="12" type="ORF">VNI00_001193</name>
</gene>
<proteinExistence type="inferred from homology"/>
<keyword evidence="11" id="KW-1133">Transmembrane helix</keyword>
<dbReference type="GO" id="GO:0020037">
    <property type="term" value="F:heme binding"/>
    <property type="evidence" value="ECO:0007669"/>
    <property type="project" value="InterPro"/>
</dbReference>
<evidence type="ECO:0000256" key="6">
    <source>
        <dbReference type="ARBA" id="ARBA00023002"/>
    </source>
</evidence>